<organism evidence="2 3">
    <name type="scientific">Microbulbifer epialgicus</name>
    <dbReference type="NCBI Taxonomy" id="393907"/>
    <lineage>
        <taxon>Bacteria</taxon>
        <taxon>Pseudomonadati</taxon>
        <taxon>Pseudomonadota</taxon>
        <taxon>Gammaproteobacteria</taxon>
        <taxon>Cellvibrionales</taxon>
        <taxon>Microbulbiferaceae</taxon>
        <taxon>Microbulbifer</taxon>
    </lineage>
</organism>
<comment type="caution">
    <text evidence="2">The sequence shown here is derived from an EMBL/GenBank/DDBJ whole genome shotgun (WGS) entry which is preliminary data.</text>
</comment>
<evidence type="ECO:0000313" key="2">
    <source>
        <dbReference type="EMBL" id="MFA0809816.1"/>
    </source>
</evidence>
<evidence type="ECO:0000313" key="3">
    <source>
        <dbReference type="Proteomes" id="UP001569428"/>
    </source>
</evidence>
<reference evidence="2 3" key="1">
    <citation type="submission" date="2024-08" db="EMBL/GenBank/DDBJ databases">
        <authorList>
            <person name="Ishaq N."/>
        </authorList>
    </citation>
    <scope>NUCLEOTIDE SEQUENCE [LARGE SCALE GENOMIC DNA]</scope>
    <source>
        <strain evidence="2 3">DSM 18651</strain>
    </source>
</reference>
<protein>
    <submittedName>
        <fullName evidence="2">Uncharacterized protein</fullName>
    </submittedName>
</protein>
<sequence>MLKRVCLFIVILAVSGLTHLRAAEAPPLGKIAGLLGVERIQANQARSTPARNRVSDWVMIFVNHGDTVEKGQRLAAYKNARGRTVLEYIASRSGRVLVNGRNAPNTLGSVLEIITVPHEEYCEAEDCTLAASE</sequence>
<keyword evidence="1" id="KW-0732">Signal</keyword>
<evidence type="ECO:0000256" key="1">
    <source>
        <dbReference type="SAM" id="SignalP"/>
    </source>
</evidence>
<feature type="signal peptide" evidence="1">
    <location>
        <begin position="1"/>
        <end position="22"/>
    </location>
</feature>
<keyword evidence="3" id="KW-1185">Reference proteome</keyword>
<dbReference type="Proteomes" id="UP001569428">
    <property type="component" value="Unassembled WGS sequence"/>
</dbReference>
<dbReference type="RefSeq" id="WP_371837432.1">
    <property type="nucleotide sequence ID" value="NZ_JBGMEK010000003.1"/>
</dbReference>
<proteinExistence type="predicted"/>
<feature type="chain" id="PRO_5046286486" evidence="1">
    <location>
        <begin position="23"/>
        <end position="133"/>
    </location>
</feature>
<dbReference type="EMBL" id="JBGMEK010000003">
    <property type="protein sequence ID" value="MFA0809816.1"/>
    <property type="molecule type" value="Genomic_DNA"/>
</dbReference>
<accession>A0ABV4NUM2</accession>
<gene>
    <name evidence="2" type="ORF">ACCI49_02695</name>
</gene>
<name>A0ABV4NUM2_9GAMM</name>